<gene>
    <name evidence="2" type="ORF">DAPPUDRAFT_246133</name>
</gene>
<evidence type="ECO:0000256" key="1">
    <source>
        <dbReference type="SAM" id="MobiDB-lite"/>
    </source>
</evidence>
<feature type="compositionally biased region" description="Low complexity" evidence="1">
    <location>
        <begin position="148"/>
        <end position="157"/>
    </location>
</feature>
<dbReference type="EMBL" id="GL732557">
    <property type="protein sequence ID" value="EFX78553.1"/>
    <property type="molecule type" value="Genomic_DNA"/>
</dbReference>
<feature type="region of interest" description="Disordered" evidence="1">
    <location>
        <begin position="183"/>
        <end position="210"/>
    </location>
</feature>
<name>E9GPP6_DAPPU</name>
<dbReference type="AlphaFoldDB" id="E9GPP6"/>
<protein>
    <submittedName>
        <fullName evidence="2">Uncharacterized protein</fullName>
    </submittedName>
</protein>
<dbReference type="HOGENOM" id="CLU_827071_0_0_1"/>
<dbReference type="InParanoid" id="E9GPP6"/>
<accession>E9GPP6</accession>
<feature type="compositionally biased region" description="Basic and acidic residues" evidence="1">
    <location>
        <begin position="137"/>
        <end position="147"/>
    </location>
</feature>
<keyword evidence="3" id="KW-1185">Reference proteome</keyword>
<organism evidence="2 3">
    <name type="scientific">Daphnia pulex</name>
    <name type="common">Water flea</name>
    <dbReference type="NCBI Taxonomy" id="6669"/>
    <lineage>
        <taxon>Eukaryota</taxon>
        <taxon>Metazoa</taxon>
        <taxon>Ecdysozoa</taxon>
        <taxon>Arthropoda</taxon>
        <taxon>Crustacea</taxon>
        <taxon>Branchiopoda</taxon>
        <taxon>Diplostraca</taxon>
        <taxon>Cladocera</taxon>
        <taxon>Anomopoda</taxon>
        <taxon>Daphniidae</taxon>
        <taxon>Daphnia</taxon>
    </lineage>
</organism>
<reference evidence="2 3" key="1">
    <citation type="journal article" date="2011" name="Science">
        <title>The ecoresponsive genome of Daphnia pulex.</title>
        <authorList>
            <person name="Colbourne J.K."/>
            <person name="Pfrender M.E."/>
            <person name="Gilbert D."/>
            <person name="Thomas W.K."/>
            <person name="Tucker A."/>
            <person name="Oakley T.H."/>
            <person name="Tokishita S."/>
            <person name="Aerts A."/>
            <person name="Arnold G.J."/>
            <person name="Basu M.K."/>
            <person name="Bauer D.J."/>
            <person name="Caceres C.E."/>
            <person name="Carmel L."/>
            <person name="Casola C."/>
            <person name="Choi J.H."/>
            <person name="Detter J.C."/>
            <person name="Dong Q."/>
            <person name="Dusheyko S."/>
            <person name="Eads B.D."/>
            <person name="Frohlich T."/>
            <person name="Geiler-Samerotte K.A."/>
            <person name="Gerlach D."/>
            <person name="Hatcher P."/>
            <person name="Jogdeo S."/>
            <person name="Krijgsveld J."/>
            <person name="Kriventseva E.V."/>
            <person name="Kultz D."/>
            <person name="Laforsch C."/>
            <person name="Lindquist E."/>
            <person name="Lopez J."/>
            <person name="Manak J.R."/>
            <person name="Muller J."/>
            <person name="Pangilinan J."/>
            <person name="Patwardhan R.P."/>
            <person name="Pitluck S."/>
            <person name="Pritham E.J."/>
            <person name="Rechtsteiner A."/>
            <person name="Rho M."/>
            <person name="Rogozin I.B."/>
            <person name="Sakarya O."/>
            <person name="Salamov A."/>
            <person name="Schaack S."/>
            <person name="Shapiro H."/>
            <person name="Shiga Y."/>
            <person name="Skalitzky C."/>
            <person name="Smith Z."/>
            <person name="Souvorov A."/>
            <person name="Sung W."/>
            <person name="Tang Z."/>
            <person name="Tsuchiya D."/>
            <person name="Tu H."/>
            <person name="Vos H."/>
            <person name="Wang M."/>
            <person name="Wolf Y.I."/>
            <person name="Yamagata H."/>
            <person name="Yamada T."/>
            <person name="Ye Y."/>
            <person name="Shaw J.R."/>
            <person name="Andrews J."/>
            <person name="Crease T.J."/>
            <person name="Tang H."/>
            <person name="Lucas S.M."/>
            <person name="Robertson H.M."/>
            <person name="Bork P."/>
            <person name="Koonin E.V."/>
            <person name="Zdobnov E.M."/>
            <person name="Grigoriev I.V."/>
            <person name="Lynch M."/>
            <person name="Boore J.L."/>
        </authorList>
    </citation>
    <scope>NUCLEOTIDE SEQUENCE [LARGE SCALE GENOMIC DNA]</scope>
</reference>
<evidence type="ECO:0000313" key="3">
    <source>
        <dbReference type="Proteomes" id="UP000000305"/>
    </source>
</evidence>
<evidence type="ECO:0000313" key="2">
    <source>
        <dbReference type="EMBL" id="EFX78553.1"/>
    </source>
</evidence>
<dbReference type="Proteomes" id="UP000000305">
    <property type="component" value="Unassembled WGS sequence"/>
</dbReference>
<proteinExistence type="predicted"/>
<dbReference type="PhylomeDB" id="E9GPP6"/>
<sequence length="336" mass="37524">MYRAPSLDFDILLKCQAKLGSSIGKGVKDIEKVYQSMLPVFPVLAFLESLELKGNPGKALKHAFALAGRAFYDVSDFHRKNVLSIVGENFMQLIENRNVFDVLEHKHLFGATIIDKLLKFERLLEALVSLDIRARKRSGESGGDPRHAAQLHQHQQQPRSGAWGSGYQGRPYTDNLGAGGGASRFVNGAGPSHQQVNVGAGPSHRQFDSGGGWNNANHGFSLWSFGCRQRKRFDGQECGWIFAQLVKFVCWKPHPRAWALSWDGDVVSSYLRSQENTSLSLRALAAKLAILRALATPFVTLDLAATNEKSIKYSTNRFSFSWTRPRKPRNLERLTR</sequence>
<dbReference type="KEGG" id="dpx:DAPPUDRAFT_246133"/>
<feature type="region of interest" description="Disordered" evidence="1">
    <location>
        <begin position="137"/>
        <end position="166"/>
    </location>
</feature>